<dbReference type="InterPro" id="IPR036680">
    <property type="entry name" value="SPOR-like_sf"/>
</dbReference>
<evidence type="ECO:0000313" key="4">
    <source>
        <dbReference type="Proteomes" id="UP001461163"/>
    </source>
</evidence>
<name>A0ABU9SQC9_9ALTE</name>
<dbReference type="Proteomes" id="UP001461163">
    <property type="component" value="Unassembled WGS sequence"/>
</dbReference>
<dbReference type="PANTHER" id="PTHR38687:SF1">
    <property type="entry name" value="CELL DIVISION PROTEIN DEDD"/>
    <property type="match status" value="1"/>
</dbReference>
<dbReference type="Gene3D" id="3.30.70.1070">
    <property type="entry name" value="Sporulation related repeat"/>
    <property type="match status" value="1"/>
</dbReference>
<dbReference type="RefSeq" id="WP_006994081.1">
    <property type="nucleotide sequence ID" value="NZ_JBBMQS010000001.1"/>
</dbReference>
<evidence type="ECO:0000259" key="2">
    <source>
        <dbReference type="PROSITE" id="PS51724"/>
    </source>
</evidence>
<dbReference type="PROSITE" id="PS51724">
    <property type="entry name" value="SPOR"/>
    <property type="match status" value="1"/>
</dbReference>
<comment type="caution">
    <text evidence="3">The sequence shown here is derived from an EMBL/GenBank/DDBJ whole genome shotgun (WGS) entry which is preliminary data.</text>
</comment>
<dbReference type="Pfam" id="PF05036">
    <property type="entry name" value="SPOR"/>
    <property type="match status" value="1"/>
</dbReference>
<keyword evidence="1" id="KW-0472">Membrane</keyword>
<proteinExistence type="predicted"/>
<feature type="transmembrane region" description="Helical" evidence="1">
    <location>
        <begin position="9"/>
        <end position="27"/>
    </location>
</feature>
<keyword evidence="1" id="KW-0812">Transmembrane</keyword>
<keyword evidence="1" id="KW-1133">Transmembrane helix</keyword>
<dbReference type="InterPro" id="IPR007730">
    <property type="entry name" value="SPOR-like_dom"/>
</dbReference>
<dbReference type="InterPro" id="IPR052521">
    <property type="entry name" value="Cell_div_SPOR-domain"/>
</dbReference>
<dbReference type="SUPFAM" id="SSF110997">
    <property type="entry name" value="Sporulation related repeat"/>
    <property type="match status" value="1"/>
</dbReference>
<organism evidence="3 4">
    <name type="scientific">Paraglaciecola mesophila</name>
    <dbReference type="NCBI Taxonomy" id="197222"/>
    <lineage>
        <taxon>Bacteria</taxon>
        <taxon>Pseudomonadati</taxon>
        <taxon>Pseudomonadota</taxon>
        <taxon>Gammaproteobacteria</taxon>
        <taxon>Alteromonadales</taxon>
        <taxon>Alteromonadaceae</taxon>
        <taxon>Paraglaciecola</taxon>
    </lineage>
</organism>
<reference evidence="3 4" key="1">
    <citation type="submission" date="2024-03" db="EMBL/GenBank/DDBJ databases">
        <title>Community enrichment and isolation of bacterial strains for fucoidan degradation.</title>
        <authorList>
            <person name="Sichert A."/>
        </authorList>
    </citation>
    <scope>NUCLEOTIDE SEQUENCE [LARGE SCALE GENOMIC DNA]</scope>
    <source>
        <strain evidence="3 4">AS12</strain>
    </source>
</reference>
<dbReference type="PANTHER" id="PTHR38687">
    <property type="entry name" value="CELL DIVISION PROTEIN DEDD-RELATED"/>
    <property type="match status" value="1"/>
</dbReference>
<evidence type="ECO:0000313" key="3">
    <source>
        <dbReference type="EMBL" id="MEM5496081.1"/>
    </source>
</evidence>
<evidence type="ECO:0000256" key="1">
    <source>
        <dbReference type="SAM" id="Phobius"/>
    </source>
</evidence>
<gene>
    <name evidence="3" type="ORF">WNY77_01595</name>
</gene>
<sequence>MTSALKNRLIGTVIIVAIAVIFLPDLLGGKTQSEKELFVELPERPAVKTVQRPGSFSTEDVANLTSRDIEIVEDNAIDDNTPASAAVQESDIKGQEDADVAAQLANTAPVLNPEPQTKPVTASSTQAYDKALLEGAGWVVQLGTFRHKKNVQELLDKLEKAGYRAFTRPVQTNSGTLTKVFVGPDLQKARLEKSLGELTELTKLKGRISPFTVQ</sequence>
<protein>
    <submittedName>
        <fullName evidence="3">SPOR domain-containing protein</fullName>
    </submittedName>
</protein>
<keyword evidence="4" id="KW-1185">Reference proteome</keyword>
<feature type="domain" description="SPOR" evidence="2">
    <location>
        <begin position="132"/>
        <end position="214"/>
    </location>
</feature>
<accession>A0ABU9SQC9</accession>
<dbReference type="EMBL" id="JBBMQS010000001">
    <property type="protein sequence ID" value="MEM5496081.1"/>
    <property type="molecule type" value="Genomic_DNA"/>
</dbReference>